<evidence type="ECO:0000313" key="2">
    <source>
        <dbReference type="Proteomes" id="UP001383192"/>
    </source>
</evidence>
<accession>A0AAW0CC68</accession>
<protein>
    <submittedName>
        <fullName evidence="1">Uncharacterized protein</fullName>
    </submittedName>
</protein>
<dbReference type="AlphaFoldDB" id="A0AAW0CC68"/>
<name>A0AAW0CC68_9AGAR</name>
<proteinExistence type="predicted"/>
<evidence type="ECO:0000313" key="1">
    <source>
        <dbReference type="EMBL" id="KAK7036453.1"/>
    </source>
</evidence>
<keyword evidence="2" id="KW-1185">Reference proteome</keyword>
<dbReference type="Proteomes" id="UP001383192">
    <property type="component" value="Unassembled WGS sequence"/>
</dbReference>
<sequence length="232" mass="26186">MALDPYLHLLPTNEFYAGKVPLPIPDDAPGAFSPRKYPVMSAVHSWSLLDFRQLGVNLGQHDCEPRVTDNCYFYPVQEAHDVYLVVCIDAHLTDPRHRHWGIRWVLDHHTTLRGGGTMDRAARCLEVTSNLRSDHLINWGPHTQSSKYQTTDPITVFELGRFTKAQLLMMEAIAWHIPVQLPADGEYNCQNWVAAFFSVAVGYGLLKLETVNAVMLQALQREIPSKASSSFS</sequence>
<gene>
    <name evidence="1" type="ORF">VNI00_011650</name>
</gene>
<dbReference type="EMBL" id="JAYKXP010000051">
    <property type="protein sequence ID" value="KAK7036453.1"/>
    <property type="molecule type" value="Genomic_DNA"/>
</dbReference>
<comment type="caution">
    <text evidence="1">The sequence shown here is derived from an EMBL/GenBank/DDBJ whole genome shotgun (WGS) entry which is preliminary data.</text>
</comment>
<reference evidence="1 2" key="1">
    <citation type="submission" date="2024-01" db="EMBL/GenBank/DDBJ databases">
        <title>A draft genome for a cacao thread blight-causing isolate of Paramarasmius palmivorus.</title>
        <authorList>
            <person name="Baruah I.K."/>
            <person name="Bukari Y."/>
            <person name="Amoako-Attah I."/>
            <person name="Meinhardt L.W."/>
            <person name="Bailey B.A."/>
            <person name="Cohen S.P."/>
        </authorList>
    </citation>
    <scope>NUCLEOTIDE SEQUENCE [LARGE SCALE GENOMIC DNA]</scope>
    <source>
        <strain evidence="1 2">GH-12</strain>
    </source>
</reference>
<organism evidence="1 2">
    <name type="scientific">Paramarasmius palmivorus</name>
    <dbReference type="NCBI Taxonomy" id="297713"/>
    <lineage>
        <taxon>Eukaryota</taxon>
        <taxon>Fungi</taxon>
        <taxon>Dikarya</taxon>
        <taxon>Basidiomycota</taxon>
        <taxon>Agaricomycotina</taxon>
        <taxon>Agaricomycetes</taxon>
        <taxon>Agaricomycetidae</taxon>
        <taxon>Agaricales</taxon>
        <taxon>Marasmiineae</taxon>
        <taxon>Marasmiaceae</taxon>
        <taxon>Paramarasmius</taxon>
    </lineage>
</organism>